<protein>
    <recommendedName>
        <fullName evidence="1">IrrE N-terminal-like domain-containing protein</fullName>
    </recommendedName>
</protein>
<sequence length="185" mass="21036">MQRGYKAWCERFSADTRRELDLPSTAPLSARQLARHLGIRVWTPDDVPGLQPEARAVLLRNDGTPSCWSAVTLIVGEKTLVILNSSHSPARQASDLMHELAHRIRNHEPEEMSISAEGLMLLRAYDKEQEEEADWLAGVLLLPRDALVHIRRQGLSDEEVTAEYGVSKRMYTYRVSMTGVNRQFR</sequence>
<name>A4JA93_BURVG</name>
<dbReference type="Proteomes" id="UP000002287">
    <property type="component" value="Chromosome 1"/>
</dbReference>
<reference evidence="3" key="1">
    <citation type="submission" date="2007-03" db="EMBL/GenBank/DDBJ databases">
        <title>Complete sequence of chromosome 1 of Burkholderia vietnamiensis G4.</title>
        <authorList>
            <consortium name="US DOE Joint Genome Institute"/>
            <person name="Copeland A."/>
            <person name="Lucas S."/>
            <person name="Lapidus A."/>
            <person name="Barry K."/>
            <person name="Detter J.C."/>
            <person name="Glavina del Rio T."/>
            <person name="Hammon N."/>
            <person name="Israni S."/>
            <person name="Dalin E."/>
            <person name="Tice H."/>
            <person name="Pitluck S."/>
            <person name="Chain P."/>
            <person name="Malfatti S."/>
            <person name="Shin M."/>
            <person name="Vergez L."/>
            <person name="Schmutz J."/>
            <person name="Larimer F."/>
            <person name="Land M."/>
            <person name="Hauser L."/>
            <person name="Kyrpides N."/>
            <person name="Tiedje J."/>
            <person name="Richardson P."/>
        </authorList>
    </citation>
    <scope>NUCLEOTIDE SEQUENCE [LARGE SCALE GENOMIC DNA]</scope>
    <source>
        <strain evidence="3">G4 / LMG 22486</strain>
    </source>
</reference>
<evidence type="ECO:0000313" key="3">
    <source>
        <dbReference type="Proteomes" id="UP000002287"/>
    </source>
</evidence>
<dbReference type="EMBL" id="CP000614">
    <property type="protein sequence ID" value="ABO53196.1"/>
    <property type="molecule type" value="Genomic_DNA"/>
</dbReference>
<dbReference type="KEGG" id="bvi:Bcep1808_0173"/>
<gene>
    <name evidence="2" type="ordered locus">Bcep1808_0173</name>
</gene>
<accession>A4JA93</accession>
<dbReference type="HOGENOM" id="CLU_098656_1_0_4"/>
<dbReference type="AlphaFoldDB" id="A4JA93"/>
<proteinExistence type="predicted"/>
<evidence type="ECO:0000313" key="2">
    <source>
        <dbReference type="EMBL" id="ABO53196.1"/>
    </source>
</evidence>
<dbReference type="Gene3D" id="1.10.10.2910">
    <property type="match status" value="1"/>
</dbReference>
<organism evidence="2 3">
    <name type="scientific">Burkholderia vietnamiensis (strain G4 / LMG 22486)</name>
    <name type="common">Burkholderia cepacia (strain R1808)</name>
    <dbReference type="NCBI Taxonomy" id="269482"/>
    <lineage>
        <taxon>Bacteria</taxon>
        <taxon>Pseudomonadati</taxon>
        <taxon>Pseudomonadota</taxon>
        <taxon>Betaproteobacteria</taxon>
        <taxon>Burkholderiales</taxon>
        <taxon>Burkholderiaceae</taxon>
        <taxon>Burkholderia</taxon>
        <taxon>Burkholderia cepacia complex</taxon>
    </lineage>
</organism>
<evidence type="ECO:0000259" key="1">
    <source>
        <dbReference type="Pfam" id="PF06114"/>
    </source>
</evidence>
<dbReference type="Pfam" id="PF06114">
    <property type="entry name" value="Peptidase_M78"/>
    <property type="match status" value="1"/>
</dbReference>
<feature type="domain" description="IrrE N-terminal-like" evidence="1">
    <location>
        <begin position="79"/>
        <end position="176"/>
    </location>
</feature>
<dbReference type="InterPro" id="IPR010359">
    <property type="entry name" value="IrrE_HExxH"/>
</dbReference>
<dbReference type="eggNOG" id="COG2856">
    <property type="taxonomic scope" value="Bacteria"/>
</dbReference>